<reference evidence="1" key="1">
    <citation type="submission" date="2021-01" db="EMBL/GenBank/DDBJ databases">
        <authorList>
            <consortium name="Genoscope - CEA"/>
            <person name="William W."/>
        </authorList>
    </citation>
    <scope>NUCLEOTIDE SEQUENCE</scope>
</reference>
<dbReference type="AlphaFoldDB" id="A0A816KCU6"/>
<accession>A0A816KCU6</accession>
<name>A0A816KCU6_BRANA</name>
<dbReference type="EMBL" id="HG994366">
    <property type="protein sequence ID" value="CAF1913646.1"/>
    <property type="molecule type" value="Genomic_DNA"/>
</dbReference>
<gene>
    <name evidence="1" type="ORF">DARMORV10_C02P35060.1</name>
</gene>
<dbReference type="Proteomes" id="UP001295469">
    <property type="component" value="Chromosome C02"/>
</dbReference>
<sequence length="42" mass="5011">MKRQESSFCFFVLHEFTSSGASRRWLTQKGYSLQLNLLQFTH</sequence>
<organism evidence="1">
    <name type="scientific">Brassica napus</name>
    <name type="common">Rape</name>
    <dbReference type="NCBI Taxonomy" id="3708"/>
    <lineage>
        <taxon>Eukaryota</taxon>
        <taxon>Viridiplantae</taxon>
        <taxon>Streptophyta</taxon>
        <taxon>Embryophyta</taxon>
        <taxon>Tracheophyta</taxon>
        <taxon>Spermatophyta</taxon>
        <taxon>Magnoliopsida</taxon>
        <taxon>eudicotyledons</taxon>
        <taxon>Gunneridae</taxon>
        <taxon>Pentapetalae</taxon>
        <taxon>rosids</taxon>
        <taxon>malvids</taxon>
        <taxon>Brassicales</taxon>
        <taxon>Brassicaceae</taxon>
        <taxon>Brassiceae</taxon>
        <taxon>Brassica</taxon>
    </lineage>
</organism>
<protein>
    <submittedName>
        <fullName evidence="1">(rape) hypothetical protein</fullName>
    </submittedName>
</protein>
<proteinExistence type="predicted"/>
<evidence type="ECO:0000313" key="1">
    <source>
        <dbReference type="EMBL" id="CAF1913646.1"/>
    </source>
</evidence>